<evidence type="ECO:0000256" key="9">
    <source>
        <dbReference type="ARBA" id="ARBA00023136"/>
    </source>
</evidence>
<evidence type="ECO:0000256" key="6">
    <source>
        <dbReference type="ARBA" id="ARBA00022729"/>
    </source>
</evidence>
<dbReference type="Pfam" id="PF14828">
    <property type="entry name" value="Amnionless"/>
    <property type="match status" value="1"/>
</dbReference>
<keyword evidence="4" id="KW-1003">Cell membrane</keyword>
<dbReference type="GO" id="GO:0016324">
    <property type="term" value="C:apical plasma membrane"/>
    <property type="evidence" value="ECO:0007669"/>
    <property type="project" value="TreeGrafter"/>
</dbReference>
<reference evidence="11" key="2">
    <citation type="submission" date="2014-07" db="EMBL/GenBank/DDBJ databases">
        <authorList>
            <person name="Hull J."/>
        </authorList>
    </citation>
    <scope>NUCLEOTIDE SEQUENCE</scope>
</reference>
<keyword evidence="5" id="KW-0812">Transmembrane</keyword>
<organism evidence="11">
    <name type="scientific">Lygus hesperus</name>
    <name type="common">Western plant bug</name>
    <dbReference type="NCBI Taxonomy" id="30085"/>
    <lineage>
        <taxon>Eukaryota</taxon>
        <taxon>Metazoa</taxon>
        <taxon>Ecdysozoa</taxon>
        <taxon>Arthropoda</taxon>
        <taxon>Hexapoda</taxon>
        <taxon>Insecta</taxon>
        <taxon>Pterygota</taxon>
        <taxon>Neoptera</taxon>
        <taxon>Paraneoptera</taxon>
        <taxon>Hemiptera</taxon>
        <taxon>Heteroptera</taxon>
        <taxon>Panheteroptera</taxon>
        <taxon>Cimicomorpha</taxon>
        <taxon>Miridae</taxon>
        <taxon>Mirini</taxon>
        <taxon>Lygus</taxon>
    </lineage>
</organism>
<dbReference type="GO" id="GO:0030139">
    <property type="term" value="C:endocytic vesicle"/>
    <property type="evidence" value="ECO:0007669"/>
    <property type="project" value="TreeGrafter"/>
</dbReference>
<dbReference type="GO" id="GO:0015031">
    <property type="term" value="P:protein transport"/>
    <property type="evidence" value="ECO:0007669"/>
    <property type="project" value="UniProtKB-KW"/>
</dbReference>
<evidence type="ECO:0000256" key="1">
    <source>
        <dbReference type="ARBA" id="ARBA00004251"/>
    </source>
</evidence>
<evidence type="ECO:0000256" key="8">
    <source>
        <dbReference type="ARBA" id="ARBA00022989"/>
    </source>
</evidence>
<keyword evidence="7" id="KW-0653">Protein transport</keyword>
<name>A0A0A9XA23_LYGHE</name>
<evidence type="ECO:0000256" key="3">
    <source>
        <dbReference type="ARBA" id="ARBA00022448"/>
    </source>
</evidence>
<accession>A0A0A9XA23</accession>
<feature type="signal peptide" evidence="10">
    <location>
        <begin position="1"/>
        <end position="16"/>
    </location>
</feature>
<dbReference type="PANTHER" id="PTHR14995">
    <property type="entry name" value="AMNIONLESS"/>
    <property type="match status" value="1"/>
</dbReference>
<comment type="subcellular location">
    <subcellularLocation>
        <location evidence="1">Cell membrane</location>
        <topology evidence="1">Single-pass type I membrane protein</topology>
    </subcellularLocation>
</comment>
<dbReference type="EMBL" id="GBHO01027981">
    <property type="protein sequence ID" value="JAG15623.1"/>
    <property type="molecule type" value="Transcribed_RNA"/>
</dbReference>
<proteinExistence type="predicted"/>
<evidence type="ECO:0000256" key="7">
    <source>
        <dbReference type="ARBA" id="ARBA00022927"/>
    </source>
</evidence>
<evidence type="ECO:0000256" key="5">
    <source>
        <dbReference type="ARBA" id="ARBA00022692"/>
    </source>
</evidence>
<feature type="chain" id="PRO_5002071423" description="Protein amnionless" evidence="10">
    <location>
        <begin position="17"/>
        <end position="154"/>
    </location>
</feature>
<gene>
    <name evidence="11" type="primary">AMN</name>
    <name evidence="11" type="ORF">CM83_8100</name>
</gene>
<dbReference type="InterPro" id="IPR026112">
    <property type="entry name" value="AMN"/>
</dbReference>
<evidence type="ECO:0000313" key="11">
    <source>
        <dbReference type="EMBL" id="JAG15623.1"/>
    </source>
</evidence>
<dbReference type="GO" id="GO:0006898">
    <property type="term" value="P:receptor-mediated endocytosis"/>
    <property type="evidence" value="ECO:0007669"/>
    <property type="project" value="TreeGrafter"/>
</dbReference>
<evidence type="ECO:0000256" key="4">
    <source>
        <dbReference type="ARBA" id="ARBA00022475"/>
    </source>
</evidence>
<sequence length="154" mass="17546">MIVILDIAVVVTLVLARGCNTQTVKTWKFNTNFNNTENWDRHEVPCKTSVVIFPMDMQIPVILPTTRNGESILEMRRIVLSRQGWLIFPRMKGGISLSNEEIYASCSGGDFKFVRTGSKKWADPDSWLASPEYSSKATPNIRTYTMPIRRCFVP</sequence>
<keyword evidence="6 10" id="KW-0732">Signal</keyword>
<evidence type="ECO:0000256" key="2">
    <source>
        <dbReference type="ARBA" id="ARBA00021200"/>
    </source>
</evidence>
<keyword evidence="9" id="KW-0472">Membrane</keyword>
<reference evidence="11" key="1">
    <citation type="journal article" date="2014" name="PLoS ONE">
        <title>Transcriptome-Based Identification of ABC Transporters in the Western Tarnished Plant Bug Lygus hesperus.</title>
        <authorList>
            <person name="Hull J.J."/>
            <person name="Chaney K."/>
            <person name="Geib S.M."/>
            <person name="Fabrick J.A."/>
            <person name="Brent C.S."/>
            <person name="Walsh D."/>
            <person name="Lavine L.C."/>
        </authorList>
    </citation>
    <scope>NUCLEOTIDE SEQUENCE</scope>
</reference>
<evidence type="ECO:0000256" key="10">
    <source>
        <dbReference type="SAM" id="SignalP"/>
    </source>
</evidence>
<keyword evidence="3" id="KW-0813">Transport</keyword>
<dbReference type="AlphaFoldDB" id="A0A0A9XA23"/>
<keyword evidence="8" id="KW-1133">Transmembrane helix</keyword>
<dbReference type="PANTHER" id="PTHR14995:SF2">
    <property type="entry name" value="PROTEIN AMNIONLESS"/>
    <property type="match status" value="1"/>
</dbReference>
<protein>
    <recommendedName>
        <fullName evidence="2">Protein amnionless</fullName>
    </recommendedName>
</protein>